<evidence type="ECO:0008006" key="4">
    <source>
        <dbReference type="Google" id="ProtNLM"/>
    </source>
</evidence>
<reference evidence="2 3" key="1">
    <citation type="submission" date="2022-03" db="EMBL/GenBank/DDBJ databases">
        <title>Novel taxa within the pig intestine.</title>
        <authorList>
            <person name="Wylensek D."/>
            <person name="Bishof K."/>
            <person name="Afrizal A."/>
            <person name="Clavel T."/>
        </authorList>
    </citation>
    <scope>NUCLEOTIDE SEQUENCE [LARGE SCALE GENOMIC DNA]</scope>
    <source>
        <strain evidence="2 3">CLA-KB-P66</strain>
    </source>
</reference>
<dbReference type="RefSeq" id="WP_370397430.1">
    <property type="nucleotide sequence ID" value="NZ_JALBUT010000008.1"/>
</dbReference>
<dbReference type="EMBL" id="JALBUT010000008">
    <property type="protein sequence ID" value="MDX8415976.1"/>
    <property type="molecule type" value="Genomic_DNA"/>
</dbReference>
<keyword evidence="1" id="KW-1133">Transmembrane helix</keyword>
<dbReference type="Proteomes" id="UP001275932">
    <property type="component" value="Unassembled WGS sequence"/>
</dbReference>
<protein>
    <recommendedName>
        <fullName evidence="4">Tetratricopeptide repeat protein</fullName>
    </recommendedName>
</protein>
<dbReference type="SUPFAM" id="SSF48452">
    <property type="entry name" value="TPR-like"/>
    <property type="match status" value="2"/>
</dbReference>
<proteinExistence type="predicted"/>
<dbReference type="SUPFAM" id="SSF81901">
    <property type="entry name" value="HCP-like"/>
    <property type="match status" value="1"/>
</dbReference>
<feature type="transmembrane region" description="Helical" evidence="1">
    <location>
        <begin position="51"/>
        <end position="74"/>
    </location>
</feature>
<accession>A0ABU4WIX4</accession>
<organism evidence="2 3">
    <name type="scientific">Intestinicryptomonas porci</name>
    <dbReference type="NCBI Taxonomy" id="2926320"/>
    <lineage>
        <taxon>Bacteria</taxon>
        <taxon>Pseudomonadati</taxon>
        <taxon>Verrucomicrobiota</taxon>
        <taxon>Opitutia</taxon>
        <taxon>Opitutales</taxon>
        <taxon>Intestinicryptomonaceae</taxon>
        <taxon>Intestinicryptomonas</taxon>
    </lineage>
</organism>
<evidence type="ECO:0000313" key="3">
    <source>
        <dbReference type="Proteomes" id="UP001275932"/>
    </source>
</evidence>
<comment type="caution">
    <text evidence="2">The sequence shown here is derived from an EMBL/GenBank/DDBJ whole genome shotgun (WGS) entry which is preliminary data.</text>
</comment>
<sequence length="578" mass="66545">MPEDKIISQNSQTNSPKKEIAPQKYPTMFGMAYRYRKPNGTWAVKLMFGKIFAVTFSLFLILLLFKSIFIYAFFKYQRDYSEMSVKTALLYPLNRSATNTAIGDYNIKTAKELLAKGEFRQAFENLLRGVNRSHKNIEGKKMLAQFFFMMNKHDDAMNVLKRGLPYAYEDLAYMRLYTQLLISKMEDETLINVCKSILEKNPKNEQVKTYLAMAVATVYSMHGMYNDSKEMIVKYGLDKTTPGILRLSKNEWEQGNRDEAVNIIANNINLMRDLDPVYALLVNYYILLGDYAKARQYGSLRILEKPLEIAPRVDYLRSIANSGDKKAAEEELKRLFEANKSDEKNLIHIANYAADSGNLDLMRKIYDNAIEKGFSNTAQYCMLLLETFITCKKYDDAIAFSEDIIKANPKWLNRNENVFTSLRAVAYLAKGNTNMSNALINEIIKRGTVNPRTLVATARRFAMLGEPKTAHKLYVAAVEKDPMHQYALVRLIQFELDAGNSSDLNKYIFRLINMRRPPRDMIMSARKKLLTDRFIFTAEREKIINAIDAVFDMEKASGNRIFSDLPSDYDNEKILSTF</sequence>
<dbReference type="Gene3D" id="1.25.40.10">
    <property type="entry name" value="Tetratricopeptide repeat domain"/>
    <property type="match status" value="2"/>
</dbReference>
<evidence type="ECO:0000256" key="1">
    <source>
        <dbReference type="SAM" id="Phobius"/>
    </source>
</evidence>
<evidence type="ECO:0000313" key="2">
    <source>
        <dbReference type="EMBL" id="MDX8415976.1"/>
    </source>
</evidence>
<keyword evidence="1" id="KW-0472">Membrane</keyword>
<name>A0ABU4WIX4_9BACT</name>
<keyword evidence="1" id="KW-0812">Transmembrane</keyword>
<dbReference type="InterPro" id="IPR011990">
    <property type="entry name" value="TPR-like_helical_dom_sf"/>
</dbReference>
<gene>
    <name evidence="2" type="ORF">MOX91_07285</name>
</gene>
<keyword evidence="3" id="KW-1185">Reference proteome</keyword>